<dbReference type="HOGENOM" id="CLU_647293_0_0_1"/>
<dbReference type="GeneID" id="19172355"/>
<feature type="region of interest" description="Disordered" evidence="1">
    <location>
        <begin position="1"/>
        <end position="422"/>
    </location>
</feature>
<sequence length="438" mass="46993">MSTTTATSYQKPAKAPRRLGKKQLATEMLEGSVSDVGAPTEYQKNTSPATAAVTKNNNKGQLRKPLHANKKSQSEGAPLNGAKQSNNRNHQDKAKATPVKSSAYAASNFQQSPAASDLPLPSFYSKSLPGTSLLSSEVDSGDTSSPQIPSVASVDESPSKRESTPCDFLFEAARHAKATPQKDSPAIRSGNLNIPNGSPASRSPAPREADSMFPFELEGGTIPGEDGSPFATPYKDRMEALRSSKAISPGSKSMDENERKAKSDALKQLLMRSSGQVVGTGVDPRVDMNNPFNARAPYQQPPFSAPGPPLARQVPGPPLSVYMQEHPGYIPPHHLPPAPYQYSSAPSQAQKRPTSSRLRNVYGAQSEPEYAELSSDSAVTPPISTARRHTGRPVSQYNSMGQQYPSQPQMPSHPAKPSAQQLEDDLRRVLKLDLTSRG</sequence>
<name>W9XSN2_9EURO</name>
<dbReference type="RefSeq" id="XP_007736555.1">
    <property type="nucleotide sequence ID" value="XM_007738365.1"/>
</dbReference>
<protein>
    <submittedName>
        <fullName evidence="2">Uncharacterized protein</fullName>
    </submittedName>
</protein>
<dbReference type="STRING" id="1182542.W9XSN2"/>
<dbReference type="AlphaFoldDB" id="W9XSN2"/>
<feature type="compositionally biased region" description="Polar residues" evidence="1">
    <location>
        <begin position="42"/>
        <end position="60"/>
    </location>
</feature>
<dbReference type="Proteomes" id="UP000019478">
    <property type="component" value="Unassembled WGS sequence"/>
</dbReference>
<organism evidence="2 3">
    <name type="scientific">Capronia epimyces CBS 606.96</name>
    <dbReference type="NCBI Taxonomy" id="1182542"/>
    <lineage>
        <taxon>Eukaryota</taxon>
        <taxon>Fungi</taxon>
        <taxon>Dikarya</taxon>
        <taxon>Ascomycota</taxon>
        <taxon>Pezizomycotina</taxon>
        <taxon>Eurotiomycetes</taxon>
        <taxon>Chaetothyriomycetidae</taxon>
        <taxon>Chaetothyriales</taxon>
        <taxon>Herpotrichiellaceae</taxon>
        <taxon>Capronia</taxon>
    </lineage>
</organism>
<evidence type="ECO:0000313" key="3">
    <source>
        <dbReference type="Proteomes" id="UP000019478"/>
    </source>
</evidence>
<feature type="compositionally biased region" description="Polar residues" evidence="1">
    <location>
        <begin position="104"/>
        <end position="114"/>
    </location>
</feature>
<dbReference type="eggNOG" id="ENOG502SC1U">
    <property type="taxonomic scope" value="Eukaryota"/>
</dbReference>
<comment type="caution">
    <text evidence="2">The sequence shown here is derived from an EMBL/GenBank/DDBJ whole genome shotgun (WGS) entry which is preliminary data.</text>
</comment>
<feature type="compositionally biased region" description="Basic residues" evidence="1">
    <location>
        <begin position="61"/>
        <end position="70"/>
    </location>
</feature>
<evidence type="ECO:0000256" key="1">
    <source>
        <dbReference type="SAM" id="MobiDB-lite"/>
    </source>
</evidence>
<gene>
    <name evidence="2" type="ORF">A1O3_08267</name>
</gene>
<feature type="compositionally biased region" description="Polar residues" evidence="1">
    <location>
        <begin position="393"/>
        <end position="410"/>
    </location>
</feature>
<evidence type="ECO:0000313" key="2">
    <source>
        <dbReference type="EMBL" id="EXJ79981.1"/>
    </source>
</evidence>
<proteinExistence type="predicted"/>
<feature type="compositionally biased region" description="Basic and acidic residues" evidence="1">
    <location>
        <begin position="253"/>
        <end position="265"/>
    </location>
</feature>
<accession>W9XSN2</accession>
<feature type="compositionally biased region" description="Pro residues" evidence="1">
    <location>
        <begin position="329"/>
        <end position="339"/>
    </location>
</feature>
<dbReference type="OrthoDB" id="2142961at2759"/>
<keyword evidence="3" id="KW-1185">Reference proteome</keyword>
<feature type="compositionally biased region" description="Polar residues" evidence="1">
    <location>
        <begin position="190"/>
        <end position="201"/>
    </location>
</feature>
<dbReference type="EMBL" id="AMGY01000007">
    <property type="protein sequence ID" value="EXJ79981.1"/>
    <property type="molecule type" value="Genomic_DNA"/>
</dbReference>
<feature type="compositionally biased region" description="Polar residues" evidence="1">
    <location>
        <begin position="124"/>
        <end position="150"/>
    </location>
</feature>
<feature type="compositionally biased region" description="Polar residues" evidence="1">
    <location>
        <begin position="1"/>
        <end position="10"/>
    </location>
</feature>
<feature type="compositionally biased region" description="Low complexity" evidence="1">
    <location>
        <begin position="340"/>
        <end position="350"/>
    </location>
</feature>
<reference evidence="2 3" key="1">
    <citation type="submission" date="2013-03" db="EMBL/GenBank/DDBJ databases">
        <title>The Genome Sequence of Capronia epimyces CBS 606.96.</title>
        <authorList>
            <consortium name="The Broad Institute Genomics Platform"/>
            <person name="Cuomo C."/>
            <person name="de Hoog S."/>
            <person name="Gorbushina A."/>
            <person name="Walker B."/>
            <person name="Young S.K."/>
            <person name="Zeng Q."/>
            <person name="Gargeya S."/>
            <person name="Fitzgerald M."/>
            <person name="Haas B."/>
            <person name="Abouelleil A."/>
            <person name="Allen A.W."/>
            <person name="Alvarado L."/>
            <person name="Arachchi H.M."/>
            <person name="Berlin A.M."/>
            <person name="Chapman S.B."/>
            <person name="Gainer-Dewar J."/>
            <person name="Goldberg J."/>
            <person name="Griggs A."/>
            <person name="Gujja S."/>
            <person name="Hansen M."/>
            <person name="Howarth C."/>
            <person name="Imamovic A."/>
            <person name="Ireland A."/>
            <person name="Larimer J."/>
            <person name="McCowan C."/>
            <person name="Murphy C."/>
            <person name="Pearson M."/>
            <person name="Poon T.W."/>
            <person name="Priest M."/>
            <person name="Roberts A."/>
            <person name="Saif S."/>
            <person name="Shea T."/>
            <person name="Sisk P."/>
            <person name="Sykes S."/>
            <person name="Wortman J."/>
            <person name="Nusbaum C."/>
            <person name="Birren B."/>
        </authorList>
    </citation>
    <scope>NUCLEOTIDE SEQUENCE [LARGE SCALE GENOMIC DNA]</scope>
    <source>
        <strain evidence="2 3">CBS 606.96</strain>
    </source>
</reference>
<feature type="compositionally biased region" description="Pro residues" evidence="1">
    <location>
        <begin position="299"/>
        <end position="309"/>
    </location>
</feature>